<proteinExistence type="predicted"/>
<organism evidence="2 5">
    <name type="scientific">Arthrobacter bambusae</name>
    <dbReference type="NCBI Taxonomy" id="1338426"/>
    <lineage>
        <taxon>Bacteria</taxon>
        <taxon>Bacillati</taxon>
        <taxon>Actinomycetota</taxon>
        <taxon>Actinomycetes</taxon>
        <taxon>Micrococcales</taxon>
        <taxon>Micrococcaceae</taxon>
        <taxon>Arthrobacter</taxon>
    </lineage>
</organism>
<name>A0AAW8D6M0_9MICC</name>
<keyword evidence="4" id="KW-1185">Reference proteome</keyword>
<evidence type="ECO:0000313" key="4">
    <source>
        <dbReference type="Proteomes" id="UP001230951"/>
    </source>
</evidence>
<dbReference type="EMBL" id="JAUSRG010000003">
    <property type="protein sequence ID" value="MDP9904556.1"/>
    <property type="molecule type" value="Genomic_DNA"/>
</dbReference>
<feature type="compositionally biased region" description="Low complexity" evidence="1">
    <location>
        <begin position="36"/>
        <end position="48"/>
    </location>
</feature>
<feature type="region of interest" description="Disordered" evidence="1">
    <location>
        <begin position="34"/>
        <end position="58"/>
    </location>
</feature>
<evidence type="ECO:0000313" key="3">
    <source>
        <dbReference type="EMBL" id="MDQ0181016.1"/>
    </source>
</evidence>
<dbReference type="Proteomes" id="UP001230951">
    <property type="component" value="Unassembled WGS sequence"/>
</dbReference>
<sequence length="58" mass="6238">MLCEEGAGSLAVEIICENSFLECHPIRAVVRFTDSAQAGGRPPTTTTTQRDDDRSAGR</sequence>
<reference evidence="2 4" key="1">
    <citation type="submission" date="2023-07" db="EMBL/GenBank/DDBJ databases">
        <title>Sorghum-associated microbial communities from plants grown in Nebraska, USA.</title>
        <authorList>
            <person name="Schachtman D."/>
        </authorList>
    </citation>
    <scope>NUCLEOTIDE SEQUENCE</scope>
    <source>
        <strain evidence="2">DS1006</strain>
        <strain evidence="3 4">DS1016</strain>
    </source>
</reference>
<gene>
    <name evidence="2" type="ORF">J2S90_001511</name>
    <name evidence="3" type="ORF">J2S93_002443</name>
</gene>
<protein>
    <submittedName>
        <fullName evidence="2">Uncharacterized protein</fullName>
    </submittedName>
</protein>
<comment type="caution">
    <text evidence="2">The sequence shown here is derived from an EMBL/GenBank/DDBJ whole genome shotgun (WGS) entry which is preliminary data.</text>
</comment>
<evidence type="ECO:0000313" key="5">
    <source>
        <dbReference type="Proteomes" id="UP001242995"/>
    </source>
</evidence>
<dbReference type="AlphaFoldDB" id="A0AAW8D6M0"/>
<dbReference type="Proteomes" id="UP001242995">
    <property type="component" value="Unassembled WGS sequence"/>
</dbReference>
<evidence type="ECO:0000313" key="2">
    <source>
        <dbReference type="EMBL" id="MDP9904556.1"/>
    </source>
</evidence>
<feature type="compositionally biased region" description="Basic and acidic residues" evidence="1">
    <location>
        <begin position="49"/>
        <end position="58"/>
    </location>
</feature>
<accession>A0AAW8D6M0</accession>
<dbReference type="EMBL" id="JAUSTF010000004">
    <property type="protein sequence ID" value="MDQ0181016.1"/>
    <property type="molecule type" value="Genomic_DNA"/>
</dbReference>
<evidence type="ECO:0000256" key="1">
    <source>
        <dbReference type="SAM" id="MobiDB-lite"/>
    </source>
</evidence>